<comment type="caution">
    <text evidence="18">The sequence shown here is derived from an EMBL/GenBank/DDBJ whole genome shotgun (WGS) entry which is preliminary data.</text>
</comment>
<keyword evidence="7" id="KW-0276">Fatty acid metabolism</keyword>
<comment type="catalytic activity">
    <reaction evidence="13 14">
        <text>a fatty acyl-[ACP] + malonyl-[ACP] + H(+) = a 3-oxoacyl-[ACP] + holo-[ACP] + CO2</text>
        <dbReference type="Rhea" id="RHEA:22836"/>
        <dbReference type="Rhea" id="RHEA-COMP:9623"/>
        <dbReference type="Rhea" id="RHEA-COMP:9685"/>
        <dbReference type="Rhea" id="RHEA-COMP:9916"/>
        <dbReference type="Rhea" id="RHEA-COMP:14125"/>
        <dbReference type="ChEBI" id="CHEBI:15378"/>
        <dbReference type="ChEBI" id="CHEBI:16526"/>
        <dbReference type="ChEBI" id="CHEBI:64479"/>
        <dbReference type="ChEBI" id="CHEBI:78449"/>
        <dbReference type="ChEBI" id="CHEBI:78776"/>
        <dbReference type="ChEBI" id="CHEBI:138651"/>
    </reaction>
</comment>
<evidence type="ECO:0000256" key="3">
    <source>
        <dbReference type="ARBA" id="ARBA00012356"/>
    </source>
</evidence>
<dbReference type="PANTHER" id="PTHR11712">
    <property type="entry name" value="POLYKETIDE SYNTHASE-RELATED"/>
    <property type="match status" value="1"/>
</dbReference>
<keyword evidence="6 14" id="KW-0808">Transferase</keyword>
<keyword evidence="9 14" id="KW-0275">Fatty acid biosynthesis</keyword>
<evidence type="ECO:0000256" key="13">
    <source>
        <dbReference type="ARBA" id="ARBA00047659"/>
    </source>
</evidence>
<evidence type="ECO:0000256" key="2">
    <source>
        <dbReference type="ARBA" id="ARBA00008467"/>
    </source>
</evidence>
<evidence type="ECO:0000256" key="15">
    <source>
        <dbReference type="PIRSR" id="PIRSR000447-1"/>
    </source>
</evidence>
<evidence type="ECO:0000256" key="9">
    <source>
        <dbReference type="ARBA" id="ARBA00023160"/>
    </source>
</evidence>
<comment type="function">
    <text evidence="11 14">Involved in the type II fatty acid elongation cycle. Catalyzes the elongation of a wide range of acyl-ACP by the addition of two carbons from malonyl-ACP to an acyl acceptor. Can efficiently catalyze the conversion of palmitoleoyl-ACP (cis-hexadec-9-enoyl-ACP) to cis-vaccenoyl-ACP (cis-octadec-11-enoyl-ACP), an essential step in the thermal regulation of fatty acid composition.</text>
</comment>
<dbReference type="NCBIfam" id="TIGR03150">
    <property type="entry name" value="fabF"/>
    <property type="match status" value="1"/>
</dbReference>
<dbReference type="SMART" id="SM00825">
    <property type="entry name" value="PKS_KS"/>
    <property type="match status" value="1"/>
</dbReference>
<dbReference type="GO" id="GO:0004315">
    <property type="term" value="F:3-oxoacyl-[acyl-carrier-protein] synthase activity"/>
    <property type="evidence" value="ECO:0007669"/>
    <property type="project" value="UniProtKB-UniRule"/>
</dbReference>
<feature type="domain" description="Ketosynthase family 3 (KS3)" evidence="17">
    <location>
        <begin position="2"/>
        <end position="405"/>
    </location>
</feature>
<dbReference type="Pfam" id="PF02801">
    <property type="entry name" value="Ketoacyl-synt_C"/>
    <property type="match status" value="1"/>
</dbReference>
<dbReference type="RefSeq" id="WP_042748861.1">
    <property type="nucleotide sequence ID" value="NZ_AZSI01000161.1"/>
</dbReference>
<dbReference type="CDD" id="cd00834">
    <property type="entry name" value="KAS_I_II"/>
    <property type="match status" value="1"/>
</dbReference>
<evidence type="ECO:0000256" key="4">
    <source>
        <dbReference type="ARBA" id="ARBA00014657"/>
    </source>
</evidence>
<evidence type="ECO:0000256" key="5">
    <source>
        <dbReference type="ARBA" id="ARBA00022516"/>
    </source>
</evidence>
<accession>A0A084A887</accession>
<proteinExistence type="inferred from homology"/>
<dbReference type="PIRSF" id="PIRSF000447">
    <property type="entry name" value="KAS_II"/>
    <property type="match status" value="1"/>
</dbReference>
<dbReference type="FunFam" id="3.40.47.10:FF:000018">
    <property type="entry name" value="3-oxoacyl-[acyl-carrier-protein] synthase 2"/>
    <property type="match status" value="1"/>
</dbReference>
<sequence>MTNRVVITGYGVVSAIGNSPEEFWNNLKAGKTGIGPITHFDAEATGISVAAEVKEFPFDKYFQKKDARRMDTFSLYAVYAALDAMEMSGITEENTNFDRLGCIMASGIGGLEQSQKNSQAIVAKGPRKGVAPLYVPLAIANMATGNVALRTGARGVSRAEVTACAAGANSIGSAFREIKHGYADAMIAGGAEAAICELGIAGFANLTALTKETDPEKACIPFDKNRSGFVMGEGSGVLILESLEHAQARGANILAEIVGYGNTNDAFHMTTPSGVGAENAIKLALEEAGASPADVDYVNAHGTSTHANEETESKAIHNVIGDKAYVSSTKALHGHALGATGAIEVVATVQALLNQYAPVNAGTTELDEGMTINVVLGEGKPAEINLALSQDFGFGGHNAVLAFKKWENAAE</sequence>
<dbReference type="InterPro" id="IPR016039">
    <property type="entry name" value="Thiolase-like"/>
</dbReference>
<comment type="catalytic activity">
    <reaction evidence="12 14">
        <text>(9Z)-hexadecenoyl-[ACP] + malonyl-[ACP] + H(+) = 3-oxo-(11Z)-octadecenoyl-[ACP] + holo-[ACP] + CO2</text>
        <dbReference type="Rhea" id="RHEA:55040"/>
        <dbReference type="Rhea" id="RHEA-COMP:9623"/>
        <dbReference type="Rhea" id="RHEA-COMP:9685"/>
        <dbReference type="Rhea" id="RHEA-COMP:10800"/>
        <dbReference type="Rhea" id="RHEA-COMP:14074"/>
        <dbReference type="ChEBI" id="CHEBI:15378"/>
        <dbReference type="ChEBI" id="CHEBI:16526"/>
        <dbReference type="ChEBI" id="CHEBI:64479"/>
        <dbReference type="ChEBI" id="CHEBI:78449"/>
        <dbReference type="ChEBI" id="CHEBI:83989"/>
        <dbReference type="ChEBI" id="CHEBI:138538"/>
        <dbReference type="EC" id="2.3.1.179"/>
    </reaction>
</comment>
<evidence type="ECO:0000256" key="7">
    <source>
        <dbReference type="ARBA" id="ARBA00022832"/>
    </source>
</evidence>
<evidence type="ECO:0000256" key="1">
    <source>
        <dbReference type="ARBA" id="ARBA00005194"/>
    </source>
</evidence>
<evidence type="ECO:0000259" key="17">
    <source>
        <dbReference type="PROSITE" id="PS52004"/>
    </source>
</evidence>
<dbReference type="InterPro" id="IPR000794">
    <property type="entry name" value="Beta-ketoacyl_synthase"/>
</dbReference>
<dbReference type="AlphaFoldDB" id="A0A084A887"/>
<dbReference type="InterPro" id="IPR020841">
    <property type="entry name" value="PKS_Beta-ketoAc_synthase_dom"/>
</dbReference>
<comment type="similarity">
    <text evidence="2 14 16">Belongs to the thiolase-like superfamily. Beta-ketoacyl-ACP synthases family.</text>
</comment>
<dbReference type="EC" id="2.3.1.179" evidence="3 14"/>
<dbReference type="UniPathway" id="UPA00094"/>
<dbReference type="Pfam" id="PF00109">
    <property type="entry name" value="ketoacyl-synt"/>
    <property type="match status" value="1"/>
</dbReference>
<dbReference type="NCBIfam" id="NF005589">
    <property type="entry name" value="PRK07314.1"/>
    <property type="match status" value="1"/>
</dbReference>
<evidence type="ECO:0000256" key="11">
    <source>
        <dbReference type="ARBA" id="ARBA00024006"/>
    </source>
</evidence>
<dbReference type="InterPro" id="IPR017568">
    <property type="entry name" value="3-oxoacyl-ACP_synth-2"/>
</dbReference>
<dbReference type="PROSITE" id="PS52004">
    <property type="entry name" value="KS3_2"/>
    <property type="match status" value="1"/>
</dbReference>
<dbReference type="GO" id="GO:0005829">
    <property type="term" value="C:cytosol"/>
    <property type="evidence" value="ECO:0007669"/>
    <property type="project" value="TreeGrafter"/>
</dbReference>
<dbReference type="EMBL" id="AZSI01000161">
    <property type="protein sequence ID" value="KEY61516.1"/>
    <property type="molecule type" value="Genomic_DNA"/>
</dbReference>
<name>A0A084A887_LACLC</name>
<keyword evidence="8" id="KW-0443">Lipid metabolism</keyword>
<protein>
    <recommendedName>
        <fullName evidence="4 14">3-oxoacyl-[acyl-carrier-protein] synthase 2</fullName>
        <ecNumber evidence="3 14">2.3.1.179</ecNumber>
    </recommendedName>
</protein>
<evidence type="ECO:0000256" key="16">
    <source>
        <dbReference type="RuleBase" id="RU003694"/>
    </source>
</evidence>
<evidence type="ECO:0000313" key="19">
    <source>
        <dbReference type="Proteomes" id="UP000028401"/>
    </source>
</evidence>
<evidence type="ECO:0000256" key="8">
    <source>
        <dbReference type="ARBA" id="ARBA00023098"/>
    </source>
</evidence>
<evidence type="ECO:0000256" key="6">
    <source>
        <dbReference type="ARBA" id="ARBA00022679"/>
    </source>
</evidence>
<gene>
    <name evidence="18" type="ORF">U725_02400</name>
</gene>
<keyword evidence="10 14" id="KW-0012">Acyltransferase</keyword>
<dbReference type="InterPro" id="IPR014030">
    <property type="entry name" value="Ketoacyl_synth_N"/>
</dbReference>
<evidence type="ECO:0000256" key="14">
    <source>
        <dbReference type="PIRNR" id="PIRNR000447"/>
    </source>
</evidence>
<evidence type="ECO:0000313" key="18">
    <source>
        <dbReference type="EMBL" id="KEY61516.1"/>
    </source>
</evidence>
<feature type="active site" description="For beta-ketoacyl synthase activity" evidence="15">
    <location>
        <position position="164"/>
    </location>
</feature>
<keyword evidence="5 14" id="KW-0444">Lipid biosynthesis</keyword>
<dbReference type="GO" id="GO:0006633">
    <property type="term" value="P:fatty acid biosynthetic process"/>
    <property type="evidence" value="ECO:0007669"/>
    <property type="project" value="UniProtKB-UniRule"/>
</dbReference>
<comment type="pathway">
    <text evidence="1 14">Lipid metabolism; fatty acid biosynthesis.</text>
</comment>
<dbReference type="Proteomes" id="UP000028401">
    <property type="component" value="Unassembled WGS sequence"/>
</dbReference>
<dbReference type="PANTHER" id="PTHR11712:SF336">
    <property type="entry name" value="3-OXOACYL-[ACYL-CARRIER-PROTEIN] SYNTHASE, MITOCHONDRIAL"/>
    <property type="match status" value="1"/>
</dbReference>
<dbReference type="PATRIC" id="fig|1415168.3.peg.2464"/>
<organism evidence="18 19">
    <name type="scientific">Lactococcus cremoris subsp. cremoris GE214</name>
    <dbReference type="NCBI Taxonomy" id="1415168"/>
    <lineage>
        <taxon>Bacteria</taxon>
        <taxon>Bacillati</taxon>
        <taxon>Bacillota</taxon>
        <taxon>Bacilli</taxon>
        <taxon>Lactobacillales</taxon>
        <taxon>Streptococcaceae</taxon>
        <taxon>Lactococcus</taxon>
        <taxon>Lactococcus cremoris subsp. cremoris</taxon>
    </lineage>
</organism>
<dbReference type="SUPFAM" id="SSF53901">
    <property type="entry name" value="Thiolase-like"/>
    <property type="match status" value="2"/>
</dbReference>
<evidence type="ECO:0000256" key="12">
    <source>
        <dbReference type="ARBA" id="ARBA00047318"/>
    </source>
</evidence>
<evidence type="ECO:0000256" key="10">
    <source>
        <dbReference type="ARBA" id="ARBA00023315"/>
    </source>
</evidence>
<reference evidence="18 19" key="1">
    <citation type="submission" date="2014-06" db="EMBL/GenBank/DDBJ databases">
        <title>Draft genome sequence of the putrescine producing strain Lactococcus lactis subsp cremoris GE214.</title>
        <authorList>
            <person name="Ladero V."/>
            <person name="Linares D.M."/>
            <person name="del Rio B."/>
            <person name="Mayo B."/>
            <person name="Martin M.C."/>
            <person name="Fernandez M."/>
            <person name="Alvarez M.A."/>
        </authorList>
    </citation>
    <scope>NUCLEOTIDE SEQUENCE [LARGE SCALE GENOMIC DNA]</scope>
    <source>
        <strain evidence="18 19">GE214</strain>
    </source>
</reference>
<dbReference type="InterPro" id="IPR014031">
    <property type="entry name" value="Ketoacyl_synth_C"/>
</dbReference>
<dbReference type="Gene3D" id="3.40.47.10">
    <property type="match status" value="2"/>
</dbReference>